<name>A0ABQ8U0F6_PERAM</name>
<dbReference type="SUPFAM" id="SSF57850">
    <property type="entry name" value="RING/U-box"/>
    <property type="match status" value="1"/>
</dbReference>
<keyword evidence="3" id="KW-0862">Zinc</keyword>
<dbReference type="InterPro" id="IPR047153">
    <property type="entry name" value="TRIM45/56/19-like"/>
</dbReference>
<dbReference type="PROSITE" id="PS50119">
    <property type="entry name" value="ZF_BBOX"/>
    <property type="match status" value="1"/>
</dbReference>
<dbReference type="Gene3D" id="3.30.40.10">
    <property type="entry name" value="Zinc/RING finger domain, C3HC4 (zinc finger)"/>
    <property type="match status" value="1"/>
</dbReference>
<feature type="domain" description="RING-type" evidence="6">
    <location>
        <begin position="136"/>
        <end position="184"/>
    </location>
</feature>
<dbReference type="InterPro" id="IPR001841">
    <property type="entry name" value="Znf_RING"/>
</dbReference>
<dbReference type="EMBL" id="JAJSOF020000001">
    <property type="protein sequence ID" value="KAJ4452033.1"/>
    <property type="molecule type" value="Genomic_DNA"/>
</dbReference>
<evidence type="ECO:0000313" key="8">
    <source>
        <dbReference type="EMBL" id="KAJ4452033.1"/>
    </source>
</evidence>
<evidence type="ECO:0000256" key="3">
    <source>
        <dbReference type="ARBA" id="ARBA00022833"/>
    </source>
</evidence>
<proteinExistence type="predicted"/>
<sequence>MSPGSSTESYPAFAHIGLRENPGKNLNQLTCPDQESNPGHLVSQPDALTVTPQSTLLAKEYFLYCRVCISENLKLGLSIFNPRSYTNIQDSQISHSNVEMDSNEENDLGLFGDGFGGTSPGPLEESSPSENRDQICNICSEKYCSPRVLSCLHVFCESCLEKMLMDETGDSGKRDSIIKCPKCNQETKQGRNHIIALGTGNISKTVELNALQVGSKGAGSLPCDYVLTNILDMSAIESMAVLCTSCKAKEKAVARCSDCANFLCPNCNTAHQVSALLKASCHCENVNTIMYAKLSMLLTVRLL</sequence>
<evidence type="ECO:0000256" key="4">
    <source>
        <dbReference type="PROSITE-ProRule" id="PRU00024"/>
    </source>
</evidence>
<evidence type="ECO:0000259" key="6">
    <source>
        <dbReference type="PROSITE" id="PS50089"/>
    </source>
</evidence>
<gene>
    <name evidence="8" type="ORF">ANN_03547</name>
</gene>
<dbReference type="InterPro" id="IPR027370">
    <property type="entry name" value="Znf-RING_euk"/>
</dbReference>
<evidence type="ECO:0008006" key="10">
    <source>
        <dbReference type="Google" id="ProtNLM"/>
    </source>
</evidence>
<keyword evidence="2 4" id="KW-0863">Zinc-finger</keyword>
<evidence type="ECO:0000256" key="2">
    <source>
        <dbReference type="ARBA" id="ARBA00022771"/>
    </source>
</evidence>
<dbReference type="InterPro" id="IPR013083">
    <property type="entry name" value="Znf_RING/FYVE/PHD"/>
</dbReference>
<evidence type="ECO:0000256" key="5">
    <source>
        <dbReference type="SAM" id="MobiDB-lite"/>
    </source>
</evidence>
<keyword evidence="1" id="KW-0479">Metal-binding</keyword>
<protein>
    <recommendedName>
        <fullName evidence="10">RING-type domain-containing protein</fullName>
    </recommendedName>
</protein>
<feature type="region of interest" description="Disordered" evidence="5">
    <location>
        <begin position="19"/>
        <end position="42"/>
    </location>
</feature>
<dbReference type="InterPro" id="IPR000315">
    <property type="entry name" value="Znf_B-box"/>
</dbReference>
<organism evidence="8 9">
    <name type="scientific">Periplaneta americana</name>
    <name type="common">American cockroach</name>
    <name type="synonym">Blatta americana</name>
    <dbReference type="NCBI Taxonomy" id="6978"/>
    <lineage>
        <taxon>Eukaryota</taxon>
        <taxon>Metazoa</taxon>
        <taxon>Ecdysozoa</taxon>
        <taxon>Arthropoda</taxon>
        <taxon>Hexapoda</taxon>
        <taxon>Insecta</taxon>
        <taxon>Pterygota</taxon>
        <taxon>Neoptera</taxon>
        <taxon>Polyneoptera</taxon>
        <taxon>Dictyoptera</taxon>
        <taxon>Blattodea</taxon>
        <taxon>Blattoidea</taxon>
        <taxon>Blattidae</taxon>
        <taxon>Blattinae</taxon>
        <taxon>Periplaneta</taxon>
    </lineage>
</organism>
<dbReference type="InterPro" id="IPR017907">
    <property type="entry name" value="Znf_RING_CS"/>
</dbReference>
<dbReference type="PANTHER" id="PTHR25462">
    <property type="entry name" value="BONUS, ISOFORM C-RELATED"/>
    <property type="match status" value="1"/>
</dbReference>
<evidence type="ECO:0000259" key="7">
    <source>
        <dbReference type="PROSITE" id="PS50119"/>
    </source>
</evidence>
<feature type="compositionally biased region" description="Polar residues" evidence="5">
    <location>
        <begin position="24"/>
        <end position="37"/>
    </location>
</feature>
<evidence type="ECO:0000313" key="9">
    <source>
        <dbReference type="Proteomes" id="UP001148838"/>
    </source>
</evidence>
<dbReference type="SMART" id="SM00184">
    <property type="entry name" value="RING"/>
    <property type="match status" value="1"/>
</dbReference>
<comment type="caution">
    <text evidence="8">The sequence shown here is derived from an EMBL/GenBank/DDBJ whole genome shotgun (WGS) entry which is preliminary data.</text>
</comment>
<dbReference type="Proteomes" id="UP001148838">
    <property type="component" value="Unassembled WGS sequence"/>
</dbReference>
<reference evidence="8 9" key="1">
    <citation type="journal article" date="2022" name="Allergy">
        <title>Genome assembly and annotation of Periplaneta americana reveal a comprehensive cockroach allergen profile.</title>
        <authorList>
            <person name="Wang L."/>
            <person name="Xiong Q."/>
            <person name="Saelim N."/>
            <person name="Wang L."/>
            <person name="Nong W."/>
            <person name="Wan A.T."/>
            <person name="Shi M."/>
            <person name="Liu X."/>
            <person name="Cao Q."/>
            <person name="Hui J.H.L."/>
            <person name="Sookrung N."/>
            <person name="Leung T.F."/>
            <person name="Tungtrongchitr A."/>
            <person name="Tsui S.K.W."/>
        </authorList>
    </citation>
    <scope>NUCLEOTIDE SEQUENCE [LARGE SCALE GENOMIC DNA]</scope>
    <source>
        <strain evidence="8">PWHHKU_190912</strain>
    </source>
</reference>
<accession>A0ABQ8U0F6</accession>
<keyword evidence="9" id="KW-1185">Reference proteome</keyword>
<evidence type="ECO:0000256" key="1">
    <source>
        <dbReference type="ARBA" id="ARBA00022723"/>
    </source>
</evidence>
<feature type="domain" description="B box-type" evidence="7">
    <location>
        <begin position="238"/>
        <end position="272"/>
    </location>
</feature>
<dbReference type="PROSITE" id="PS00518">
    <property type="entry name" value="ZF_RING_1"/>
    <property type="match status" value="1"/>
</dbReference>
<dbReference type="Pfam" id="PF13445">
    <property type="entry name" value="zf-RING_UBOX"/>
    <property type="match status" value="1"/>
</dbReference>
<dbReference type="PANTHER" id="PTHR25462:SF296">
    <property type="entry name" value="MEIOTIC P26, ISOFORM F"/>
    <property type="match status" value="1"/>
</dbReference>
<dbReference type="PROSITE" id="PS50089">
    <property type="entry name" value="ZF_RING_2"/>
    <property type="match status" value="1"/>
</dbReference>